<evidence type="ECO:0000313" key="1">
    <source>
        <dbReference type="EMBL" id="KKN12715.1"/>
    </source>
</evidence>
<dbReference type="AlphaFoldDB" id="A0A0F9MZI2"/>
<organism evidence="1">
    <name type="scientific">marine sediment metagenome</name>
    <dbReference type="NCBI Taxonomy" id="412755"/>
    <lineage>
        <taxon>unclassified sequences</taxon>
        <taxon>metagenomes</taxon>
        <taxon>ecological metagenomes</taxon>
    </lineage>
</organism>
<protein>
    <recommendedName>
        <fullName evidence="2">Holliday junction resolvase</fullName>
    </recommendedName>
</protein>
<evidence type="ECO:0008006" key="2">
    <source>
        <dbReference type="Google" id="ProtNLM"/>
    </source>
</evidence>
<accession>A0A0F9MZI2</accession>
<gene>
    <name evidence="1" type="ORF">LCGC14_1013730</name>
</gene>
<name>A0A0F9MZI2_9ZZZZ</name>
<comment type="caution">
    <text evidence="1">The sequence shown here is derived from an EMBL/GenBank/DDBJ whole genome shotgun (WGS) entry which is preliminary data.</text>
</comment>
<reference evidence="1" key="1">
    <citation type="journal article" date="2015" name="Nature">
        <title>Complex archaea that bridge the gap between prokaryotes and eukaryotes.</title>
        <authorList>
            <person name="Spang A."/>
            <person name="Saw J.H."/>
            <person name="Jorgensen S.L."/>
            <person name="Zaremba-Niedzwiedzka K."/>
            <person name="Martijn J."/>
            <person name="Lind A.E."/>
            <person name="van Eijk R."/>
            <person name="Schleper C."/>
            <person name="Guy L."/>
            <person name="Ettema T.J."/>
        </authorList>
    </citation>
    <scope>NUCLEOTIDE SEQUENCE</scope>
</reference>
<proteinExistence type="predicted"/>
<dbReference type="EMBL" id="LAZR01004001">
    <property type="protein sequence ID" value="KKN12715.1"/>
    <property type="molecule type" value="Genomic_DNA"/>
</dbReference>
<sequence>MTKSWKEVEKRLTLWYNELHAPATRMSTGMRGEAVEDINWANRFSIEVKTRKKMPKYIKEWLLQAVRNAGTRYGVVHWHQDGIHAENDIVLMGAETFRYHMALLMAMMERIEWEAKDEDKD</sequence>